<feature type="transmembrane region" description="Helical" evidence="5">
    <location>
        <begin position="345"/>
        <end position="365"/>
    </location>
</feature>
<comment type="caution">
    <text evidence="6">The sequence shown here is derived from an EMBL/GenBank/DDBJ whole genome shotgun (WGS) entry which is preliminary data.</text>
</comment>
<feature type="transmembrane region" description="Helical" evidence="5">
    <location>
        <begin position="102"/>
        <end position="128"/>
    </location>
</feature>
<feature type="transmembrane region" description="Helical" evidence="5">
    <location>
        <begin position="432"/>
        <end position="449"/>
    </location>
</feature>
<dbReference type="RefSeq" id="WP_290400130.1">
    <property type="nucleotide sequence ID" value="NZ_JAUHLN010000002.1"/>
</dbReference>
<feature type="transmembrane region" description="Helical" evidence="5">
    <location>
        <begin position="407"/>
        <end position="426"/>
    </location>
</feature>
<evidence type="ECO:0000256" key="3">
    <source>
        <dbReference type="ARBA" id="ARBA00022989"/>
    </source>
</evidence>
<feature type="transmembrane region" description="Helical" evidence="5">
    <location>
        <begin position="172"/>
        <end position="193"/>
    </location>
</feature>
<dbReference type="PANTHER" id="PTHR47704">
    <property type="entry name" value="POTASSIUM TRANSPORTER KIMA"/>
    <property type="match status" value="1"/>
</dbReference>
<dbReference type="PANTHER" id="PTHR47704:SF1">
    <property type="entry name" value="POTASSIUM TRANSPORTER KIMA"/>
    <property type="match status" value="1"/>
</dbReference>
<dbReference type="InterPro" id="IPR053153">
    <property type="entry name" value="APC_K+_Transporter"/>
</dbReference>
<feature type="transmembrane region" description="Helical" evidence="5">
    <location>
        <begin position="371"/>
        <end position="395"/>
    </location>
</feature>
<gene>
    <name evidence="6" type="ORF">QYF49_13680</name>
</gene>
<keyword evidence="4 5" id="KW-0472">Membrane</keyword>
<dbReference type="Gene3D" id="1.20.1740.10">
    <property type="entry name" value="Amino acid/polyamine transporter I"/>
    <property type="match status" value="1"/>
</dbReference>
<dbReference type="InterPro" id="IPR002293">
    <property type="entry name" value="AA/rel_permease1"/>
</dbReference>
<evidence type="ECO:0000256" key="2">
    <source>
        <dbReference type="ARBA" id="ARBA00022692"/>
    </source>
</evidence>
<feature type="transmembrane region" description="Helical" evidence="5">
    <location>
        <begin position="252"/>
        <end position="274"/>
    </location>
</feature>
<keyword evidence="3 5" id="KW-1133">Transmembrane helix</keyword>
<feature type="transmembrane region" description="Helical" evidence="5">
    <location>
        <begin position="48"/>
        <end position="81"/>
    </location>
</feature>
<evidence type="ECO:0000313" key="7">
    <source>
        <dbReference type="Proteomes" id="UP001168694"/>
    </source>
</evidence>
<reference evidence="6" key="1">
    <citation type="submission" date="2023-06" db="EMBL/GenBank/DDBJ databases">
        <title>Draft Genome Sequences of Representative Paenibacillus Polymyxa, Bacillus cereus, Fictibacillus sp., and Brevibacillus agri Strains Isolated from Amazonian Dark Earth.</title>
        <authorList>
            <person name="Pellegrinetti T.A."/>
            <person name="Cunha I.C.M."/>
            <person name="Chaves M.G."/>
            <person name="Freitas A.S."/>
            <person name="Silva A.V.R."/>
            <person name="Tsai S.M."/>
            <person name="Mendes L.W."/>
        </authorList>
    </citation>
    <scope>NUCLEOTIDE SEQUENCE</scope>
    <source>
        <strain evidence="6">CENA-BCM004</strain>
    </source>
</reference>
<name>A0ABT8E801_9BACL</name>
<feature type="transmembrane region" description="Helical" evidence="5">
    <location>
        <begin position="300"/>
        <end position="324"/>
    </location>
</feature>
<keyword evidence="7" id="KW-1185">Reference proteome</keyword>
<evidence type="ECO:0000313" key="6">
    <source>
        <dbReference type="EMBL" id="MDN4074053.1"/>
    </source>
</evidence>
<dbReference type="Proteomes" id="UP001168694">
    <property type="component" value="Unassembled WGS sequence"/>
</dbReference>
<evidence type="ECO:0000256" key="4">
    <source>
        <dbReference type="ARBA" id="ARBA00023136"/>
    </source>
</evidence>
<proteinExistence type="predicted"/>
<keyword evidence="2 5" id="KW-0812">Transmembrane</keyword>
<dbReference type="EMBL" id="JAUHLN010000002">
    <property type="protein sequence ID" value="MDN4074053.1"/>
    <property type="molecule type" value="Genomic_DNA"/>
</dbReference>
<dbReference type="Pfam" id="PF13520">
    <property type="entry name" value="AA_permease_2"/>
    <property type="match status" value="1"/>
</dbReference>
<sequence>MFSYLKRLLIGRPLKSNELGEQKLNKTKALAILSSDALSSVAYGPEQILIVLVTVGAAAFWYSIPIAAGVLILLTALILSYRQIIFAYPHGGGAYVVSRDNLGVNPGLIAGGSLLVDYILTVAVSVSAGTDAITSAFPALHSYTVPIAIVFVLFLTTLNLRGVTESASILAYPVYLFVAALFILIGVGLYQIYTGHVPADLHTSVGTPVAGISLFLLLKAFASGSSALTGVEAISNAIPNFKDPAPNNASKTLMAMGGLLAILFSGIVYLAYYYGITPSVTETVVSQIADETFGRNFMYYFIQGTTALILILAANTGYSAFPLLAVNLAKDKFIPRMFTIRGDRLGYSNGIITLGVSAIILIILFKGQTEHLIPLYAVGVFIPFTLSQSGMIVKWVREKPKGWVTKLIINATGALISLTVTLMFFLTKFTQVWPVLIFLPIIVIIFHKIKTHYELVGQQLRINPNHMPKKIEGNVIIVPVAGITQVVENSINFATSLTDQVIAVYVSFEREDERVFEEKWKKWQPNVRLVTLHSHYRSIIQPLTKFIDTVQHKAGENNYQVTVLIPQFITKKSWHNILHNQSSLLIRAYLLFKRDVVIATVPYRFKK</sequence>
<accession>A0ABT8E801</accession>
<evidence type="ECO:0000256" key="1">
    <source>
        <dbReference type="ARBA" id="ARBA00004141"/>
    </source>
</evidence>
<organism evidence="6 7">
    <name type="scientific">Fictibacillus terranigra</name>
    <dbReference type="NCBI Taxonomy" id="3058424"/>
    <lineage>
        <taxon>Bacteria</taxon>
        <taxon>Bacillati</taxon>
        <taxon>Bacillota</taxon>
        <taxon>Bacilli</taxon>
        <taxon>Bacillales</taxon>
        <taxon>Fictibacillaceae</taxon>
        <taxon>Fictibacillus</taxon>
    </lineage>
</organism>
<protein>
    <submittedName>
        <fullName evidence="6">APC family permease</fullName>
    </submittedName>
</protein>
<evidence type="ECO:0000256" key="5">
    <source>
        <dbReference type="SAM" id="Phobius"/>
    </source>
</evidence>
<feature type="transmembrane region" description="Helical" evidence="5">
    <location>
        <begin position="140"/>
        <end position="160"/>
    </location>
</feature>
<comment type="subcellular location">
    <subcellularLocation>
        <location evidence="1">Membrane</location>
        <topology evidence="1">Multi-pass membrane protein</topology>
    </subcellularLocation>
</comment>
<feature type="transmembrane region" description="Helical" evidence="5">
    <location>
        <begin position="205"/>
        <end position="231"/>
    </location>
</feature>